<dbReference type="PANTHER" id="PTHR43536">
    <property type="entry name" value="MANNOSYLGLYCOPROTEIN ENDO-BETA-MANNOSIDASE"/>
    <property type="match status" value="1"/>
</dbReference>
<proteinExistence type="predicted"/>
<dbReference type="Proteomes" id="UP000476411">
    <property type="component" value="Chromosome"/>
</dbReference>
<protein>
    <submittedName>
        <fullName evidence="2">Uncharacterized protein</fullName>
    </submittedName>
</protein>
<dbReference type="AlphaFoldDB" id="A0A6B9Z8M4"/>
<dbReference type="Gene3D" id="2.60.120.260">
    <property type="entry name" value="Galactose-binding domain-like"/>
    <property type="match status" value="1"/>
</dbReference>
<dbReference type="EMBL" id="CP048113">
    <property type="protein sequence ID" value="QHS58219.1"/>
    <property type="molecule type" value="Genomic_DNA"/>
</dbReference>
<evidence type="ECO:0000313" key="3">
    <source>
        <dbReference type="Proteomes" id="UP000476411"/>
    </source>
</evidence>
<keyword evidence="3" id="KW-1185">Reference proteome</keyword>
<dbReference type="RefSeq" id="WP_162329924.1">
    <property type="nucleotide sequence ID" value="NZ_CP048113.1"/>
</dbReference>
<gene>
    <name evidence="2" type="ORF">GWR21_01005</name>
</gene>
<feature type="chain" id="PRO_5025504016" evidence="1">
    <location>
        <begin position="23"/>
        <end position="131"/>
    </location>
</feature>
<evidence type="ECO:0000313" key="2">
    <source>
        <dbReference type="EMBL" id="QHS58219.1"/>
    </source>
</evidence>
<sequence>MFLYKRWALSAVLGVLCLTASGQERIMTLNSGKGGVEWKIKPVADVSPEPGIHTSGYNDHDWVKGVAPGTVFGAYVAAGLEQDPNYAVHIYKVDKAKYDRDFWYLATFPFARRKEGGTVYLCGVQNRNNIN</sequence>
<evidence type="ECO:0000256" key="1">
    <source>
        <dbReference type="SAM" id="SignalP"/>
    </source>
</evidence>
<name>A0A6B9Z8M4_9BACT</name>
<accession>A0A6B9Z8M4</accession>
<dbReference type="KEGG" id="chih:GWR21_01005"/>
<dbReference type="GO" id="GO:0004553">
    <property type="term" value="F:hydrolase activity, hydrolyzing O-glycosyl compounds"/>
    <property type="evidence" value="ECO:0007669"/>
    <property type="project" value="InterPro"/>
</dbReference>
<organism evidence="2 3">
    <name type="scientific">Chitinophaga agri</name>
    <dbReference type="NCBI Taxonomy" id="2703787"/>
    <lineage>
        <taxon>Bacteria</taxon>
        <taxon>Pseudomonadati</taxon>
        <taxon>Bacteroidota</taxon>
        <taxon>Chitinophagia</taxon>
        <taxon>Chitinophagales</taxon>
        <taxon>Chitinophagaceae</taxon>
        <taxon>Chitinophaga</taxon>
    </lineage>
</organism>
<dbReference type="SUPFAM" id="SSF49785">
    <property type="entry name" value="Galactose-binding domain-like"/>
    <property type="match status" value="1"/>
</dbReference>
<keyword evidence="1" id="KW-0732">Signal</keyword>
<reference evidence="2 3" key="1">
    <citation type="submission" date="2020-01" db="EMBL/GenBank/DDBJ databases">
        <title>Complete genome sequence of Chitinophaga sp. H33E-04 isolated from quinoa roots.</title>
        <authorList>
            <person name="Weon H.-Y."/>
            <person name="Lee S.A."/>
        </authorList>
    </citation>
    <scope>NUCLEOTIDE SEQUENCE [LARGE SCALE GENOMIC DNA]</scope>
    <source>
        <strain evidence="2 3">H33E-04</strain>
    </source>
</reference>
<dbReference type="InterPro" id="IPR008979">
    <property type="entry name" value="Galactose-bd-like_sf"/>
</dbReference>
<feature type="signal peptide" evidence="1">
    <location>
        <begin position="1"/>
        <end position="22"/>
    </location>
</feature>
<dbReference type="InterPro" id="IPR043534">
    <property type="entry name" value="EBDG/EBM"/>
</dbReference>
<dbReference type="PANTHER" id="PTHR43536:SF1">
    <property type="entry name" value="MANNOSYLGLYCOPROTEIN ENDO-BETA-MANNOSIDASE"/>
    <property type="match status" value="1"/>
</dbReference>